<dbReference type="GO" id="GO:0008137">
    <property type="term" value="F:NADH dehydrogenase (ubiquinone) activity"/>
    <property type="evidence" value="ECO:0007669"/>
    <property type="project" value="UniProtKB-EC"/>
</dbReference>
<dbReference type="AlphaFoldDB" id="A0A0S2MQ93"/>
<reference evidence="12" key="1">
    <citation type="submission" date="2012-06" db="EMBL/GenBank/DDBJ databases">
        <title>Mitogenomics of the Coleoptera under dense taxon sampling.</title>
        <authorList>
            <person name="Timmermans M.J.T.N."/>
            <person name="Lim J."/>
            <person name="Dodsworth S."/>
            <person name="Haran J."/>
            <person name="Ahrens D."/>
            <person name="Bocak L."/>
            <person name="London A."/>
            <person name="Culverwell L."/>
            <person name="Vogler A.P."/>
        </authorList>
    </citation>
    <scope>NUCLEOTIDE SEQUENCE</scope>
</reference>
<evidence type="ECO:0000256" key="2">
    <source>
        <dbReference type="ARBA" id="ARBA00010519"/>
    </source>
</evidence>
<evidence type="ECO:0000256" key="3">
    <source>
        <dbReference type="ARBA" id="ARBA00016612"/>
    </source>
</evidence>
<name>A0A0S2MQ93_9CUCU</name>
<keyword evidence="4 11" id="KW-0812">Transmembrane</keyword>
<evidence type="ECO:0000256" key="9">
    <source>
        <dbReference type="ARBA" id="ARBA00031586"/>
    </source>
</evidence>
<comment type="similarity">
    <text evidence="2">Belongs to the complex I subunit 4L family.</text>
</comment>
<evidence type="ECO:0000256" key="6">
    <source>
        <dbReference type="ARBA" id="ARBA00022989"/>
    </source>
</evidence>
<sequence length="95" mass="11210">MNNVNINFKMMFFSGLVVFSMKFKHLLLMLLSLEFIVISLYMNMYYYISINSLDYFFLMIFLTVSVCEGVLGLSLLVSMIRFHGNDYIMTLNSLW</sequence>
<protein>
    <recommendedName>
        <fullName evidence="3">NADH-ubiquinone oxidoreductase chain 4L</fullName>
    </recommendedName>
    <alternativeName>
        <fullName evidence="9">NADH dehydrogenase subunit 4L</fullName>
    </alternativeName>
</protein>
<evidence type="ECO:0000256" key="11">
    <source>
        <dbReference type="SAM" id="Phobius"/>
    </source>
</evidence>
<geneLocation type="mitochondrion" evidence="12"/>
<keyword evidence="5" id="KW-1278">Translocase</keyword>
<dbReference type="GO" id="GO:0016020">
    <property type="term" value="C:membrane"/>
    <property type="evidence" value="ECO:0007669"/>
    <property type="project" value="UniProtKB-SubCell"/>
</dbReference>
<evidence type="ECO:0000313" key="12">
    <source>
        <dbReference type="EMBL" id="ALO76896.1"/>
    </source>
</evidence>
<dbReference type="Pfam" id="PF00420">
    <property type="entry name" value="Oxidored_q2"/>
    <property type="match status" value="1"/>
</dbReference>
<organism evidence="12">
    <name type="scientific">Propalticus sp. PRO01</name>
    <dbReference type="NCBI Taxonomy" id="1205574"/>
    <lineage>
        <taxon>Eukaryota</taxon>
        <taxon>Metazoa</taxon>
        <taxon>Ecdysozoa</taxon>
        <taxon>Arthropoda</taxon>
        <taxon>Hexapoda</taxon>
        <taxon>Insecta</taxon>
        <taxon>Pterygota</taxon>
        <taxon>Neoptera</taxon>
        <taxon>Endopterygota</taxon>
        <taxon>Coleoptera</taxon>
        <taxon>Polyphaga</taxon>
        <taxon>Cucujiformia</taxon>
        <taxon>Propalticidae</taxon>
        <taxon>Propalticus</taxon>
    </lineage>
</organism>
<evidence type="ECO:0000256" key="4">
    <source>
        <dbReference type="ARBA" id="ARBA00022692"/>
    </source>
</evidence>
<accession>A0A0S2MQ93</accession>
<evidence type="ECO:0000256" key="7">
    <source>
        <dbReference type="ARBA" id="ARBA00023027"/>
    </source>
</evidence>
<keyword evidence="8 11" id="KW-0472">Membrane</keyword>
<gene>
    <name evidence="12" type="primary">nad4l</name>
</gene>
<dbReference type="EMBL" id="JX412792">
    <property type="protein sequence ID" value="ALO76896.1"/>
    <property type="molecule type" value="Genomic_DNA"/>
</dbReference>
<keyword evidence="7" id="KW-0520">NAD</keyword>
<keyword evidence="12" id="KW-0496">Mitochondrion</keyword>
<proteinExistence type="inferred from homology"/>
<feature type="transmembrane region" description="Helical" evidence="11">
    <location>
        <begin position="26"/>
        <end position="49"/>
    </location>
</feature>
<comment type="subcellular location">
    <subcellularLocation>
        <location evidence="1">Membrane</location>
        <topology evidence="1">Multi-pass membrane protein</topology>
    </subcellularLocation>
</comment>
<dbReference type="Gene3D" id="1.10.287.3510">
    <property type="match status" value="1"/>
</dbReference>
<evidence type="ECO:0000256" key="10">
    <source>
        <dbReference type="ARBA" id="ARBA00049551"/>
    </source>
</evidence>
<feature type="transmembrane region" description="Helical" evidence="11">
    <location>
        <begin position="55"/>
        <end position="80"/>
    </location>
</feature>
<keyword evidence="6 11" id="KW-1133">Transmembrane helix</keyword>
<comment type="catalytic activity">
    <reaction evidence="10">
        <text>a ubiquinone + NADH + 5 H(+)(in) = a ubiquinol + NAD(+) + 4 H(+)(out)</text>
        <dbReference type="Rhea" id="RHEA:29091"/>
        <dbReference type="Rhea" id="RHEA-COMP:9565"/>
        <dbReference type="Rhea" id="RHEA-COMP:9566"/>
        <dbReference type="ChEBI" id="CHEBI:15378"/>
        <dbReference type="ChEBI" id="CHEBI:16389"/>
        <dbReference type="ChEBI" id="CHEBI:17976"/>
        <dbReference type="ChEBI" id="CHEBI:57540"/>
        <dbReference type="ChEBI" id="CHEBI:57945"/>
        <dbReference type="EC" id="7.1.1.2"/>
    </reaction>
</comment>
<evidence type="ECO:0000256" key="8">
    <source>
        <dbReference type="ARBA" id="ARBA00023136"/>
    </source>
</evidence>
<evidence type="ECO:0000256" key="1">
    <source>
        <dbReference type="ARBA" id="ARBA00004141"/>
    </source>
</evidence>
<dbReference type="InterPro" id="IPR039428">
    <property type="entry name" value="NUOK/Mnh_C1-like"/>
</dbReference>
<evidence type="ECO:0000256" key="5">
    <source>
        <dbReference type="ARBA" id="ARBA00022967"/>
    </source>
</evidence>